<organism evidence="6 7">
    <name type="scientific">Paraburkholderia lycopersici</name>
    <dbReference type="NCBI Taxonomy" id="416944"/>
    <lineage>
        <taxon>Bacteria</taxon>
        <taxon>Pseudomonadati</taxon>
        <taxon>Pseudomonadota</taxon>
        <taxon>Betaproteobacteria</taxon>
        <taxon>Burkholderiales</taxon>
        <taxon>Burkholderiaceae</taxon>
        <taxon>Paraburkholderia</taxon>
    </lineage>
</organism>
<evidence type="ECO:0000256" key="4">
    <source>
        <dbReference type="ARBA" id="ARBA00023239"/>
    </source>
</evidence>
<dbReference type="InterPro" id="IPR011057">
    <property type="entry name" value="Mss4-like_sf"/>
</dbReference>
<keyword evidence="7" id="KW-1185">Reference proteome</keyword>
<dbReference type="PROSITE" id="PS51891">
    <property type="entry name" value="CENP_V_GFA"/>
    <property type="match status" value="1"/>
</dbReference>
<dbReference type="SUPFAM" id="SSF51316">
    <property type="entry name" value="Mss4-like"/>
    <property type="match status" value="1"/>
</dbReference>
<evidence type="ECO:0000259" key="5">
    <source>
        <dbReference type="PROSITE" id="PS51891"/>
    </source>
</evidence>
<name>A0A1G6LPY9_9BURK</name>
<dbReference type="Proteomes" id="UP000198908">
    <property type="component" value="Unassembled WGS sequence"/>
</dbReference>
<dbReference type="PANTHER" id="PTHR33337:SF40">
    <property type="entry name" value="CENP-V_GFA DOMAIN-CONTAINING PROTEIN-RELATED"/>
    <property type="match status" value="1"/>
</dbReference>
<evidence type="ECO:0000256" key="1">
    <source>
        <dbReference type="ARBA" id="ARBA00005495"/>
    </source>
</evidence>
<evidence type="ECO:0000313" key="6">
    <source>
        <dbReference type="EMBL" id="SDC45313.1"/>
    </source>
</evidence>
<keyword evidence="4" id="KW-0456">Lyase</keyword>
<dbReference type="GO" id="GO:0016846">
    <property type="term" value="F:carbon-sulfur lyase activity"/>
    <property type="evidence" value="ECO:0007669"/>
    <property type="project" value="InterPro"/>
</dbReference>
<protein>
    <submittedName>
        <fullName evidence="6">Uncharacterized conserved protein</fullName>
    </submittedName>
</protein>
<dbReference type="EMBL" id="FMYQ01000007">
    <property type="protein sequence ID" value="SDC45313.1"/>
    <property type="molecule type" value="Genomic_DNA"/>
</dbReference>
<dbReference type="InterPro" id="IPR006913">
    <property type="entry name" value="CENP-V/GFA"/>
</dbReference>
<dbReference type="AlphaFoldDB" id="A0A1G6LPY9"/>
<dbReference type="Gene3D" id="3.90.1590.10">
    <property type="entry name" value="glutathione-dependent formaldehyde- activating enzyme (gfa)"/>
    <property type="match status" value="1"/>
</dbReference>
<reference evidence="7" key="1">
    <citation type="submission" date="2016-09" db="EMBL/GenBank/DDBJ databases">
        <authorList>
            <person name="Varghese N."/>
            <person name="Submissions S."/>
        </authorList>
    </citation>
    <scope>NUCLEOTIDE SEQUENCE [LARGE SCALE GENOMIC DNA]</scope>
    <source>
        <strain evidence="7">TNe-862</strain>
    </source>
</reference>
<comment type="similarity">
    <text evidence="1">Belongs to the Gfa family.</text>
</comment>
<proteinExistence type="inferred from homology"/>
<dbReference type="RefSeq" id="WP_425434080.1">
    <property type="nucleotide sequence ID" value="NZ_FMYQ01000007.1"/>
</dbReference>
<keyword evidence="2" id="KW-0479">Metal-binding</keyword>
<feature type="domain" description="CENP-V/GFA" evidence="5">
    <location>
        <begin position="25"/>
        <end position="140"/>
    </location>
</feature>
<evidence type="ECO:0000313" key="7">
    <source>
        <dbReference type="Proteomes" id="UP000198908"/>
    </source>
</evidence>
<dbReference type="GO" id="GO:0046872">
    <property type="term" value="F:metal ion binding"/>
    <property type="evidence" value="ECO:0007669"/>
    <property type="project" value="UniProtKB-KW"/>
</dbReference>
<accession>A0A1G6LPY9</accession>
<dbReference type="Pfam" id="PF04828">
    <property type="entry name" value="GFA"/>
    <property type="match status" value="1"/>
</dbReference>
<dbReference type="STRING" id="416944.SAMN05421548_1075"/>
<evidence type="ECO:0000256" key="3">
    <source>
        <dbReference type="ARBA" id="ARBA00022833"/>
    </source>
</evidence>
<keyword evidence="3" id="KW-0862">Zinc</keyword>
<dbReference type="PANTHER" id="PTHR33337">
    <property type="entry name" value="GFA DOMAIN-CONTAINING PROTEIN"/>
    <property type="match status" value="1"/>
</dbReference>
<sequence>MACLSTAPPIMPIDQHAPTNSPATLRGQCLCGAVRYTVANAFRYAFNCHCSRCRRATGSAFKPFAGIEIEALHLTAGNAQTMIYGDPQAAHDVHCGRCGSLLYSVVREGAYVHVTLGTLIDTPDIRPAAHMFVGSRAPWVEIVDSLPRYDEFPP</sequence>
<gene>
    <name evidence="6" type="ORF">SAMN05421548_1075</name>
</gene>
<evidence type="ECO:0000256" key="2">
    <source>
        <dbReference type="ARBA" id="ARBA00022723"/>
    </source>
</evidence>